<evidence type="ECO:0000256" key="9">
    <source>
        <dbReference type="ARBA" id="ARBA00022842"/>
    </source>
</evidence>
<evidence type="ECO:0000256" key="7">
    <source>
        <dbReference type="ARBA" id="ARBA00022723"/>
    </source>
</evidence>
<dbReference type="PANTHER" id="PTHR47545:SF2">
    <property type="entry name" value="CC-ADDING TRNA NUCLEOTIDYLTRANSFERASE"/>
    <property type="match status" value="1"/>
</dbReference>
<dbReference type="Gene3D" id="1.10.3090.10">
    <property type="entry name" value="cca-adding enzyme, domain 2"/>
    <property type="match status" value="1"/>
</dbReference>
<evidence type="ECO:0000256" key="11">
    <source>
        <dbReference type="RuleBase" id="RU003953"/>
    </source>
</evidence>
<dbReference type="InterPro" id="IPR006674">
    <property type="entry name" value="HD_domain"/>
</dbReference>
<accession>A0A6G7PU36</accession>
<evidence type="ECO:0000313" key="13">
    <source>
        <dbReference type="Proteomes" id="UP000502179"/>
    </source>
</evidence>
<gene>
    <name evidence="12" type="ORF">G4V39_01120</name>
</gene>
<dbReference type="InterPro" id="IPR043519">
    <property type="entry name" value="NT_sf"/>
</dbReference>
<name>A0A6G7PU36_9BACT</name>
<keyword evidence="6" id="KW-0548">Nucleotidyltransferase</keyword>
<reference evidence="12 13" key="1">
    <citation type="submission" date="2020-02" db="EMBL/GenBank/DDBJ databases">
        <title>Genome analysis of Thermosulfuriphilus ammonigenes ST65T, an anaerobic thermophilic chemolithoautotrophic bacterium isolated from a deep-sea hydrothermal vent.</title>
        <authorList>
            <person name="Slobodkina G."/>
            <person name="Allioux M."/>
            <person name="Merkel A."/>
            <person name="Alain K."/>
            <person name="Jebbar M."/>
            <person name="Slobodkin A."/>
        </authorList>
    </citation>
    <scope>NUCLEOTIDE SEQUENCE [LARGE SCALE GENOMIC DNA]</scope>
    <source>
        <strain evidence="12 13">ST65</strain>
    </source>
</reference>
<dbReference type="InterPro" id="IPR003607">
    <property type="entry name" value="HD/PDEase_dom"/>
</dbReference>
<dbReference type="InterPro" id="IPR032810">
    <property type="entry name" value="CCA-adding_enz_C"/>
</dbReference>
<dbReference type="InterPro" id="IPR002646">
    <property type="entry name" value="PolA_pol_head_dom"/>
</dbReference>
<proteinExistence type="inferred from homology"/>
<dbReference type="EMBL" id="CP048877">
    <property type="protein sequence ID" value="QIJ70958.1"/>
    <property type="molecule type" value="Genomic_DNA"/>
</dbReference>
<keyword evidence="13" id="KW-1185">Reference proteome</keyword>
<dbReference type="Pfam" id="PF01966">
    <property type="entry name" value="HD"/>
    <property type="match status" value="1"/>
</dbReference>
<dbReference type="Pfam" id="PF13735">
    <property type="entry name" value="tRNA_NucTran2_2"/>
    <property type="match status" value="1"/>
</dbReference>
<dbReference type="GO" id="GO:0016779">
    <property type="term" value="F:nucleotidyltransferase activity"/>
    <property type="evidence" value="ECO:0007669"/>
    <property type="project" value="UniProtKB-KW"/>
</dbReference>
<protein>
    <submittedName>
        <fullName evidence="12">CCA tRNA nucleotidyltransferase</fullName>
    </submittedName>
</protein>
<keyword evidence="8" id="KW-0547">Nucleotide-binding</keyword>
<dbReference type="RefSeq" id="WP_166031181.1">
    <property type="nucleotide sequence ID" value="NZ_CP048877.1"/>
</dbReference>
<keyword evidence="9" id="KW-0460">Magnesium</keyword>
<evidence type="ECO:0000256" key="5">
    <source>
        <dbReference type="ARBA" id="ARBA00022694"/>
    </source>
</evidence>
<dbReference type="Proteomes" id="UP000502179">
    <property type="component" value="Chromosome"/>
</dbReference>
<evidence type="ECO:0000256" key="2">
    <source>
        <dbReference type="ARBA" id="ARBA00007265"/>
    </source>
</evidence>
<keyword evidence="4 11" id="KW-0808">Transferase</keyword>
<dbReference type="SMART" id="SM00471">
    <property type="entry name" value="HDc"/>
    <property type="match status" value="1"/>
</dbReference>
<evidence type="ECO:0000256" key="8">
    <source>
        <dbReference type="ARBA" id="ARBA00022741"/>
    </source>
</evidence>
<sequence length="485" mass="54670">MKLDLPSPTRDLLARLPLPSPTYLAGGTIRDLLLGRRVRDIDLTVPRGAISLAQEVAQKLNGVFVLLDETEGVARVVKGGLVLDFSDFREGSQSIEEDLRRRDFTINAMACEVRSLLASRALIIDPTSGLADLARRTIRATSKEALKRDPLRLLRAHRLAAELSFRIEPKTLEAISCLRKTLRQVAAERVIYELNLIFETPRAARTVTELRKDGLFEVIFPELLDGAGIEQPPFHHLDVLEHSLESLNMMEAVLKAPEKYFGRLHPAFPSGAESDRQRLLKLAALFHDVGKPKTLAYKGHRPTFYNHDRVGAELFFLWAKRWRMNLKEAETVAHLIRLHMRPFYLLRDFKAQSLTGRAQRRLLKETGKSYPDLFLVAMADSLASAGPAKPKDAEQTLAALFWELDRFYHQQVEPVIRAPRLITGDDLIVEFGLTPGPIFRRLLEAVEEAAILGEIKDRHEALSLVAQILRQEGLNAGWSKEAGRT</sequence>
<dbReference type="PANTHER" id="PTHR47545">
    <property type="entry name" value="MULTIFUNCTIONAL CCA PROTEIN"/>
    <property type="match status" value="1"/>
</dbReference>
<evidence type="ECO:0000256" key="10">
    <source>
        <dbReference type="ARBA" id="ARBA00022884"/>
    </source>
</evidence>
<keyword evidence="5" id="KW-0819">tRNA processing</keyword>
<dbReference type="InterPro" id="IPR006675">
    <property type="entry name" value="HDIG_dom"/>
</dbReference>
<keyword evidence="10 11" id="KW-0694">RNA-binding</keyword>
<evidence type="ECO:0000256" key="4">
    <source>
        <dbReference type="ARBA" id="ARBA00022679"/>
    </source>
</evidence>
<evidence type="ECO:0000256" key="3">
    <source>
        <dbReference type="ARBA" id="ARBA00022555"/>
    </source>
</evidence>
<dbReference type="GO" id="GO:0008033">
    <property type="term" value="P:tRNA processing"/>
    <property type="evidence" value="ECO:0007669"/>
    <property type="project" value="UniProtKB-KW"/>
</dbReference>
<dbReference type="InterPro" id="IPR032828">
    <property type="entry name" value="PolyA_RNA-bd"/>
</dbReference>
<dbReference type="Gene3D" id="3.30.460.10">
    <property type="entry name" value="Beta Polymerase, domain 2"/>
    <property type="match status" value="1"/>
</dbReference>
<dbReference type="AlphaFoldDB" id="A0A6G7PU36"/>
<dbReference type="KEGG" id="tav:G4V39_01120"/>
<evidence type="ECO:0000313" key="12">
    <source>
        <dbReference type="EMBL" id="QIJ70958.1"/>
    </source>
</evidence>
<dbReference type="Pfam" id="PF01743">
    <property type="entry name" value="PolyA_pol"/>
    <property type="match status" value="1"/>
</dbReference>
<evidence type="ECO:0000256" key="1">
    <source>
        <dbReference type="ARBA" id="ARBA00001946"/>
    </source>
</evidence>
<organism evidence="12 13">
    <name type="scientific">Thermosulfuriphilus ammonigenes</name>
    <dbReference type="NCBI Taxonomy" id="1936021"/>
    <lineage>
        <taxon>Bacteria</taxon>
        <taxon>Pseudomonadati</taxon>
        <taxon>Thermodesulfobacteriota</taxon>
        <taxon>Thermodesulfobacteria</taxon>
        <taxon>Thermodesulfobacteriales</taxon>
        <taxon>Thermodesulfobacteriaceae</taxon>
        <taxon>Thermosulfuriphilus</taxon>
    </lineage>
</organism>
<dbReference type="SUPFAM" id="SSF81301">
    <property type="entry name" value="Nucleotidyltransferase"/>
    <property type="match status" value="1"/>
</dbReference>
<evidence type="ECO:0000256" key="6">
    <source>
        <dbReference type="ARBA" id="ARBA00022695"/>
    </source>
</evidence>
<dbReference type="NCBIfam" id="TIGR00277">
    <property type="entry name" value="HDIG"/>
    <property type="match status" value="1"/>
</dbReference>
<keyword evidence="3" id="KW-0820">tRNA-binding</keyword>
<dbReference type="CDD" id="cd05398">
    <property type="entry name" value="NT_ClassII-CCAase"/>
    <property type="match status" value="1"/>
</dbReference>
<comment type="similarity">
    <text evidence="2 11">Belongs to the tRNA nucleotidyltransferase/poly(A) polymerase family.</text>
</comment>
<comment type="cofactor">
    <cofactor evidence="1">
        <name>Mg(2+)</name>
        <dbReference type="ChEBI" id="CHEBI:18420"/>
    </cofactor>
</comment>
<dbReference type="InterPro" id="IPR050124">
    <property type="entry name" value="tRNA_CCA-adding_enzyme"/>
</dbReference>
<dbReference type="GO" id="GO:0046872">
    <property type="term" value="F:metal ion binding"/>
    <property type="evidence" value="ECO:0007669"/>
    <property type="project" value="UniProtKB-KW"/>
</dbReference>
<dbReference type="GO" id="GO:0000166">
    <property type="term" value="F:nucleotide binding"/>
    <property type="evidence" value="ECO:0007669"/>
    <property type="project" value="UniProtKB-KW"/>
</dbReference>
<keyword evidence="7" id="KW-0479">Metal-binding</keyword>
<dbReference type="Pfam" id="PF12627">
    <property type="entry name" value="PolyA_pol_RNAbd"/>
    <property type="match status" value="1"/>
</dbReference>
<dbReference type="SUPFAM" id="SSF81891">
    <property type="entry name" value="Poly A polymerase C-terminal region-like"/>
    <property type="match status" value="1"/>
</dbReference>
<dbReference type="GO" id="GO:0000049">
    <property type="term" value="F:tRNA binding"/>
    <property type="evidence" value="ECO:0007669"/>
    <property type="project" value="UniProtKB-KW"/>
</dbReference>